<dbReference type="GO" id="GO:0022857">
    <property type="term" value="F:transmembrane transporter activity"/>
    <property type="evidence" value="ECO:0007669"/>
    <property type="project" value="InterPro"/>
</dbReference>
<accession>A0A3S4Y6G4</accession>
<evidence type="ECO:0000259" key="8">
    <source>
        <dbReference type="Pfam" id="PF06738"/>
    </source>
</evidence>
<dbReference type="Pfam" id="PF12821">
    <property type="entry name" value="ThrE_2"/>
    <property type="match status" value="1"/>
</dbReference>
<dbReference type="GeneID" id="64406561"/>
<dbReference type="AlphaFoldDB" id="A0A3S4Y6G4"/>
<name>A0A3S4Y6G4_9ACTN</name>
<dbReference type="RefSeq" id="WP_061787131.1">
    <property type="nucleotide sequence ID" value="NZ_CAUVFX010000004.1"/>
</dbReference>
<keyword evidence="5 7" id="KW-0472">Membrane</keyword>
<dbReference type="GO" id="GO:0005886">
    <property type="term" value="C:plasma membrane"/>
    <property type="evidence" value="ECO:0007669"/>
    <property type="project" value="UniProtKB-SubCell"/>
</dbReference>
<feature type="domain" description="Threonine/Serine exporter ThrE" evidence="9">
    <location>
        <begin position="281"/>
        <end position="402"/>
    </location>
</feature>
<protein>
    <submittedName>
        <fullName evidence="10">Protein of uncharacterized function (DUF1212)</fullName>
    </submittedName>
</protein>
<feature type="transmembrane region" description="Helical" evidence="7">
    <location>
        <begin position="274"/>
        <end position="294"/>
    </location>
</feature>
<evidence type="ECO:0000256" key="1">
    <source>
        <dbReference type="ARBA" id="ARBA00004651"/>
    </source>
</evidence>
<keyword evidence="2" id="KW-1003">Cell membrane</keyword>
<proteinExistence type="inferred from homology"/>
<feature type="transmembrane region" description="Helical" evidence="7">
    <location>
        <begin position="301"/>
        <end position="320"/>
    </location>
</feature>
<evidence type="ECO:0000313" key="11">
    <source>
        <dbReference type="Proteomes" id="UP000273044"/>
    </source>
</evidence>
<dbReference type="InterPro" id="IPR050539">
    <property type="entry name" value="ThrE_Dicarb/AminoAcid_Exp"/>
</dbReference>
<dbReference type="GO" id="GO:0015744">
    <property type="term" value="P:succinate transport"/>
    <property type="evidence" value="ECO:0007669"/>
    <property type="project" value="TreeGrafter"/>
</dbReference>
<feature type="transmembrane region" description="Helical" evidence="7">
    <location>
        <begin position="326"/>
        <end position="348"/>
    </location>
</feature>
<feature type="transmembrane region" description="Helical" evidence="7">
    <location>
        <begin position="164"/>
        <end position="186"/>
    </location>
</feature>
<dbReference type="PANTHER" id="PTHR34390">
    <property type="entry name" value="UPF0442 PROTEIN YJJB-RELATED"/>
    <property type="match status" value="1"/>
</dbReference>
<evidence type="ECO:0000256" key="7">
    <source>
        <dbReference type="SAM" id="Phobius"/>
    </source>
</evidence>
<feature type="transmembrane region" description="Helical" evidence="7">
    <location>
        <begin position="198"/>
        <end position="218"/>
    </location>
</feature>
<dbReference type="Proteomes" id="UP000273044">
    <property type="component" value="Chromosome"/>
</dbReference>
<evidence type="ECO:0000256" key="4">
    <source>
        <dbReference type="ARBA" id="ARBA00022989"/>
    </source>
</evidence>
<dbReference type="PANTHER" id="PTHR34390:SF2">
    <property type="entry name" value="SUCCINATE TRANSPORTER SUBUNIT YJJP-RELATED"/>
    <property type="match status" value="1"/>
</dbReference>
<comment type="similarity">
    <text evidence="6">Belongs to the ThrE exporter (TC 2.A.79) family.</text>
</comment>
<evidence type="ECO:0000256" key="5">
    <source>
        <dbReference type="ARBA" id="ARBA00023136"/>
    </source>
</evidence>
<evidence type="ECO:0000313" key="10">
    <source>
        <dbReference type="EMBL" id="VEH69803.1"/>
    </source>
</evidence>
<evidence type="ECO:0000256" key="3">
    <source>
        <dbReference type="ARBA" id="ARBA00022692"/>
    </source>
</evidence>
<dbReference type="EMBL" id="LR134406">
    <property type="protein sequence ID" value="VEH69803.1"/>
    <property type="molecule type" value="Genomic_DNA"/>
</dbReference>
<sequence length="438" mass="45166">MTSDPREVLDLGLEIGCGMLAHGASVSSAIRASRHAMRDLGMAEYHTDVTGNMIIVSVRGETDGEPLTAMRVVPIGHQDFELITMLQQVASEARNNSIPDSRARIEAILGRHGRWGGLDVSLGFGAVSSAAALMFGARWIVGLLALIVAWSIHRTQVWLSKRRVSVFFQQCVGGAMAAAAAVGVALAKGWGVPGLAGIEPGLIVIGAIISMLAGLAILGASEDAISGLYVTGTAHAIHGLIVTIGLVIGASVVVAGASWLGIPVWINAQFSIDGLLGPVSVFWSGIVAAAWAFCTRASRRAIVSAGLIGAASWWFFLWLLAQRWPVVAATGAAALLVGAASAAAARLLRVQLDSISASAVVPILPGLVTWSGVLKLALGTGETSFVDGQQDLMTAAAVGIILAAGVAAGAAMARPMSVPIRKLPWPIRPLGPRGARKS</sequence>
<dbReference type="InterPro" id="IPR010619">
    <property type="entry name" value="ThrE-like_N"/>
</dbReference>
<feature type="transmembrane region" description="Helical" evidence="7">
    <location>
        <begin position="355"/>
        <end position="373"/>
    </location>
</feature>
<feature type="domain" description="Threonine/serine exporter-like N-terminal" evidence="8">
    <location>
        <begin position="13"/>
        <end position="254"/>
    </location>
</feature>
<evidence type="ECO:0000259" key="9">
    <source>
        <dbReference type="Pfam" id="PF12821"/>
    </source>
</evidence>
<feature type="transmembrane region" description="Helical" evidence="7">
    <location>
        <begin position="239"/>
        <end position="262"/>
    </location>
</feature>
<keyword evidence="11" id="KW-1185">Reference proteome</keyword>
<keyword evidence="3 7" id="KW-0812">Transmembrane</keyword>
<feature type="transmembrane region" description="Helical" evidence="7">
    <location>
        <begin position="130"/>
        <end position="152"/>
    </location>
</feature>
<gene>
    <name evidence="10" type="ORF">NCTC12967_01081</name>
</gene>
<organism evidence="10 11">
    <name type="scientific">Arachnia propionica</name>
    <dbReference type="NCBI Taxonomy" id="1750"/>
    <lineage>
        <taxon>Bacteria</taxon>
        <taxon>Bacillati</taxon>
        <taxon>Actinomycetota</taxon>
        <taxon>Actinomycetes</taxon>
        <taxon>Propionibacteriales</taxon>
        <taxon>Propionibacteriaceae</taxon>
        <taxon>Arachnia</taxon>
    </lineage>
</organism>
<evidence type="ECO:0000256" key="6">
    <source>
        <dbReference type="ARBA" id="ARBA00034125"/>
    </source>
</evidence>
<reference evidence="10 11" key="1">
    <citation type="submission" date="2018-12" db="EMBL/GenBank/DDBJ databases">
        <authorList>
            <consortium name="Pathogen Informatics"/>
        </authorList>
    </citation>
    <scope>NUCLEOTIDE SEQUENCE [LARGE SCALE GENOMIC DNA]</scope>
    <source>
        <strain evidence="10 11">NCTC12967</strain>
    </source>
</reference>
<dbReference type="Pfam" id="PF06738">
    <property type="entry name" value="ThrE"/>
    <property type="match status" value="1"/>
</dbReference>
<keyword evidence="4 7" id="KW-1133">Transmembrane helix</keyword>
<comment type="subcellular location">
    <subcellularLocation>
        <location evidence="1">Cell membrane</location>
        <topology evidence="1">Multi-pass membrane protein</topology>
    </subcellularLocation>
</comment>
<evidence type="ECO:0000256" key="2">
    <source>
        <dbReference type="ARBA" id="ARBA00022475"/>
    </source>
</evidence>
<feature type="transmembrane region" description="Helical" evidence="7">
    <location>
        <begin position="393"/>
        <end position="413"/>
    </location>
</feature>
<dbReference type="InterPro" id="IPR024528">
    <property type="entry name" value="ThrE_2"/>
</dbReference>